<proteinExistence type="predicted"/>
<reference evidence="1" key="1">
    <citation type="submission" date="2020-11" db="EMBL/GenBank/DDBJ databases">
        <authorList>
            <person name="Whiteford S."/>
        </authorList>
    </citation>
    <scope>NUCLEOTIDE SEQUENCE</scope>
</reference>
<evidence type="ECO:0000313" key="2">
    <source>
        <dbReference type="Proteomes" id="UP000653454"/>
    </source>
</evidence>
<organism evidence="1 2">
    <name type="scientific">Plutella xylostella</name>
    <name type="common">Diamondback moth</name>
    <name type="synonym">Plutella maculipennis</name>
    <dbReference type="NCBI Taxonomy" id="51655"/>
    <lineage>
        <taxon>Eukaryota</taxon>
        <taxon>Metazoa</taxon>
        <taxon>Ecdysozoa</taxon>
        <taxon>Arthropoda</taxon>
        <taxon>Hexapoda</taxon>
        <taxon>Insecta</taxon>
        <taxon>Pterygota</taxon>
        <taxon>Neoptera</taxon>
        <taxon>Endopterygota</taxon>
        <taxon>Lepidoptera</taxon>
        <taxon>Glossata</taxon>
        <taxon>Ditrysia</taxon>
        <taxon>Yponomeutoidea</taxon>
        <taxon>Plutellidae</taxon>
        <taxon>Plutella</taxon>
    </lineage>
</organism>
<accession>A0A8S4FL17</accession>
<dbReference type="AlphaFoldDB" id="A0A8S4FL17"/>
<name>A0A8S4FL17_PLUXY</name>
<dbReference type="EMBL" id="CAJHNJ030000035">
    <property type="protein sequence ID" value="CAG9128031.1"/>
    <property type="molecule type" value="Genomic_DNA"/>
</dbReference>
<evidence type="ECO:0000313" key="1">
    <source>
        <dbReference type="EMBL" id="CAG9128031.1"/>
    </source>
</evidence>
<protein>
    <submittedName>
        <fullName evidence="1">(diamondback moth) hypothetical protein</fullName>
    </submittedName>
</protein>
<sequence length="75" mass="8781">MAEDRVVSGWWICHSGIHGNGGCWLLRKGKLTEFSYARSYIYRGTKTGLYMYGRRAITSHRWTPCGHRASHWDYQ</sequence>
<gene>
    <name evidence="1" type="ORF">PLXY2_LOCUS9048</name>
</gene>
<keyword evidence="2" id="KW-1185">Reference proteome</keyword>
<dbReference type="Proteomes" id="UP000653454">
    <property type="component" value="Unassembled WGS sequence"/>
</dbReference>
<comment type="caution">
    <text evidence="1">The sequence shown here is derived from an EMBL/GenBank/DDBJ whole genome shotgun (WGS) entry which is preliminary data.</text>
</comment>